<reference evidence="4 5" key="1">
    <citation type="journal article" date="2018" name="BMC Genomics">
        <title>Genomic comparison of Trypanosoma conorhini and Trypanosoma rangeli to Trypanosoma cruzi strains of high and low virulence.</title>
        <authorList>
            <person name="Bradwell K.R."/>
            <person name="Koparde V.N."/>
            <person name="Matveyev A.V."/>
            <person name="Serrano M.G."/>
            <person name="Alves J.M."/>
            <person name="Parikh H."/>
            <person name="Huang B."/>
            <person name="Lee V."/>
            <person name="Espinosa-Alvarez O."/>
            <person name="Ortiz P.A."/>
            <person name="Costa-Martins A.G."/>
            <person name="Teixeira M.M."/>
            <person name="Buck G.A."/>
        </authorList>
    </citation>
    <scope>NUCLEOTIDE SEQUENCE [LARGE SCALE GENOMIC DNA]</scope>
    <source>
        <strain evidence="4 5">025E</strain>
    </source>
</reference>
<dbReference type="GO" id="GO:0008270">
    <property type="term" value="F:zinc ion binding"/>
    <property type="evidence" value="ECO:0007669"/>
    <property type="project" value="UniProtKB-KW"/>
</dbReference>
<dbReference type="InterPro" id="IPR001841">
    <property type="entry name" value="Znf_RING"/>
</dbReference>
<protein>
    <recommendedName>
        <fullName evidence="3">RING-type domain-containing protein</fullName>
    </recommendedName>
</protein>
<dbReference type="Proteomes" id="UP000284403">
    <property type="component" value="Unassembled WGS sequence"/>
</dbReference>
<sequence length="363" mass="39803">MLLLYAMRHAECSICLQTLIFSADGSPSPSCGGSPAKQLPSPPRVSPAPRPAEARAGEGGFQITFAPGVSQTDPADEVLTFITALDAYQRTAKKGGGSGSSDADRGFLSCGAEQGIVVLPCGHLLHFICAIQLHEYSKSPACPICRQALKGPEDYVLFLPRPRPTLVERGTAADVEANTCGSNRSEEGGADDVLFAGERCVAPAEAYRCHLQREAEELGRRRRNLRSREHFLTSSRDQLEEQCISLEQSASDARRRYDVLTRQGAVGLDRLRELRDVALKTHTSMEQLTSELAGLLRQQRNLDQQLEKCSQKLQRMRLSRRRDSTGGEDGVTTRDQHAPSPMQKRRLTAPVTGSPLSYYVSHD</sequence>
<feature type="region of interest" description="Disordered" evidence="2">
    <location>
        <begin position="312"/>
        <end position="363"/>
    </location>
</feature>
<keyword evidence="1" id="KW-0863">Zinc-finger</keyword>
<dbReference type="InterPro" id="IPR013083">
    <property type="entry name" value="Znf_RING/FYVE/PHD"/>
</dbReference>
<accession>A0A3R7M6A8</accession>
<dbReference type="RefSeq" id="XP_029232581.1">
    <property type="nucleotide sequence ID" value="XM_029367316.1"/>
</dbReference>
<keyword evidence="5" id="KW-1185">Reference proteome</keyword>
<dbReference type="EMBL" id="MKKU01000008">
    <property type="protein sequence ID" value="RNF27375.1"/>
    <property type="molecule type" value="Genomic_DNA"/>
</dbReference>
<keyword evidence="1" id="KW-0479">Metal-binding</keyword>
<organism evidence="4 5">
    <name type="scientific">Trypanosoma conorhini</name>
    <dbReference type="NCBI Taxonomy" id="83891"/>
    <lineage>
        <taxon>Eukaryota</taxon>
        <taxon>Discoba</taxon>
        <taxon>Euglenozoa</taxon>
        <taxon>Kinetoplastea</taxon>
        <taxon>Metakinetoplastina</taxon>
        <taxon>Trypanosomatida</taxon>
        <taxon>Trypanosomatidae</taxon>
        <taxon>Trypanosoma</taxon>
    </lineage>
</organism>
<keyword evidence="1" id="KW-0862">Zinc</keyword>
<feature type="domain" description="RING-type" evidence="3">
    <location>
        <begin position="116"/>
        <end position="146"/>
    </location>
</feature>
<gene>
    <name evidence="4" type="ORF">Tco025E_00374</name>
</gene>
<feature type="compositionally biased region" description="Pro residues" evidence="2">
    <location>
        <begin position="40"/>
        <end position="50"/>
    </location>
</feature>
<dbReference type="SMART" id="SM00184">
    <property type="entry name" value="RING"/>
    <property type="match status" value="1"/>
</dbReference>
<name>A0A3R7M6A8_9TRYP</name>
<dbReference type="OrthoDB" id="8062037at2759"/>
<feature type="region of interest" description="Disordered" evidence="2">
    <location>
        <begin position="31"/>
        <end position="54"/>
    </location>
</feature>
<dbReference type="PROSITE" id="PS50089">
    <property type="entry name" value="ZF_RING_2"/>
    <property type="match status" value="1"/>
</dbReference>
<dbReference type="AlphaFoldDB" id="A0A3R7M6A8"/>
<evidence type="ECO:0000259" key="3">
    <source>
        <dbReference type="PROSITE" id="PS50089"/>
    </source>
</evidence>
<dbReference type="GeneID" id="40313985"/>
<dbReference type="SUPFAM" id="SSF57850">
    <property type="entry name" value="RING/U-box"/>
    <property type="match status" value="1"/>
</dbReference>
<evidence type="ECO:0000313" key="4">
    <source>
        <dbReference type="EMBL" id="RNF27375.1"/>
    </source>
</evidence>
<evidence type="ECO:0000313" key="5">
    <source>
        <dbReference type="Proteomes" id="UP000284403"/>
    </source>
</evidence>
<dbReference type="SUPFAM" id="SSF57997">
    <property type="entry name" value="Tropomyosin"/>
    <property type="match status" value="1"/>
</dbReference>
<proteinExistence type="predicted"/>
<evidence type="ECO:0000256" key="1">
    <source>
        <dbReference type="PROSITE-ProRule" id="PRU00175"/>
    </source>
</evidence>
<evidence type="ECO:0000256" key="2">
    <source>
        <dbReference type="SAM" id="MobiDB-lite"/>
    </source>
</evidence>
<dbReference type="Gene3D" id="3.30.40.10">
    <property type="entry name" value="Zinc/RING finger domain, C3HC4 (zinc finger)"/>
    <property type="match status" value="1"/>
</dbReference>
<feature type="compositionally biased region" description="Basic and acidic residues" evidence="2">
    <location>
        <begin position="321"/>
        <end position="337"/>
    </location>
</feature>
<comment type="caution">
    <text evidence="4">The sequence shown here is derived from an EMBL/GenBank/DDBJ whole genome shotgun (WGS) entry which is preliminary data.</text>
</comment>